<reference evidence="3" key="1">
    <citation type="submission" date="2022-11" db="UniProtKB">
        <authorList>
            <consortium name="WormBaseParasite"/>
        </authorList>
    </citation>
    <scope>IDENTIFICATION</scope>
</reference>
<organism evidence="2 3">
    <name type="scientific">Acrobeloides nanus</name>
    <dbReference type="NCBI Taxonomy" id="290746"/>
    <lineage>
        <taxon>Eukaryota</taxon>
        <taxon>Metazoa</taxon>
        <taxon>Ecdysozoa</taxon>
        <taxon>Nematoda</taxon>
        <taxon>Chromadorea</taxon>
        <taxon>Rhabditida</taxon>
        <taxon>Tylenchina</taxon>
        <taxon>Cephalobomorpha</taxon>
        <taxon>Cephaloboidea</taxon>
        <taxon>Cephalobidae</taxon>
        <taxon>Acrobeloides</taxon>
    </lineage>
</organism>
<accession>A0A914CLH1</accession>
<keyword evidence="1" id="KW-0732">Signal</keyword>
<feature type="signal peptide" evidence="1">
    <location>
        <begin position="1"/>
        <end position="28"/>
    </location>
</feature>
<feature type="chain" id="PRO_5037976467" evidence="1">
    <location>
        <begin position="29"/>
        <end position="77"/>
    </location>
</feature>
<evidence type="ECO:0000313" key="3">
    <source>
        <dbReference type="WBParaSite" id="ACRNAN_scaffold11931.g14690.t1"/>
    </source>
</evidence>
<dbReference type="WBParaSite" id="ACRNAN_scaffold11931.g14690.t1">
    <property type="protein sequence ID" value="ACRNAN_scaffold11931.g14690.t1"/>
    <property type="gene ID" value="ACRNAN_scaffold11931.g14690"/>
</dbReference>
<sequence>MSLRLVTSLLLLTIIHVVLISHAPGVEAFCLGDCIDIYSQGCSGFVGRGACGGGSNIQCCYLPRSGINKRNSLTIGH</sequence>
<keyword evidence="2" id="KW-1185">Reference proteome</keyword>
<evidence type="ECO:0000313" key="2">
    <source>
        <dbReference type="Proteomes" id="UP000887540"/>
    </source>
</evidence>
<proteinExistence type="predicted"/>
<dbReference type="Proteomes" id="UP000887540">
    <property type="component" value="Unplaced"/>
</dbReference>
<name>A0A914CLH1_9BILA</name>
<protein>
    <submittedName>
        <fullName evidence="3">Uncharacterized protein</fullName>
    </submittedName>
</protein>
<dbReference type="AlphaFoldDB" id="A0A914CLH1"/>
<evidence type="ECO:0000256" key="1">
    <source>
        <dbReference type="SAM" id="SignalP"/>
    </source>
</evidence>